<feature type="transmembrane region" description="Helical" evidence="1">
    <location>
        <begin position="76"/>
        <end position="96"/>
    </location>
</feature>
<dbReference type="RefSeq" id="WP_141448433.1">
    <property type="nucleotide sequence ID" value="NZ_CP041217.1"/>
</dbReference>
<keyword evidence="1" id="KW-1133">Transmembrane helix</keyword>
<dbReference type="EMBL" id="CP041217">
    <property type="protein sequence ID" value="QDH21889.1"/>
    <property type="molecule type" value="Genomic_DNA"/>
</dbReference>
<dbReference type="KEGG" id="saca:FFV09_14205"/>
<organism evidence="2 3">
    <name type="scientific">Saccharibacillus brassicae</name>
    <dbReference type="NCBI Taxonomy" id="2583377"/>
    <lineage>
        <taxon>Bacteria</taxon>
        <taxon>Bacillati</taxon>
        <taxon>Bacillota</taxon>
        <taxon>Bacilli</taxon>
        <taxon>Bacillales</taxon>
        <taxon>Paenibacillaceae</taxon>
        <taxon>Saccharibacillus</taxon>
    </lineage>
</organism>
<keyword evidence="3" id="KW-1185">Reference proteome</keyword>
<proteinExistence type="predicted"/>
<keyword evidence="1" id="KW-0472">Membrane</keyword>
<dbReference type="Pfam" id="PF06961">
    <property type="entry name" value="DUF1294"/>
    <property type="match status" value="1"/>
</dbReference>
<gene>
    <name evidence="2" type="ORF">FFV09_14205</name>
</gene>
<dbReference type="AlphaFoldDB" id="A0A4Y6UVZ8"/>
<evidence type="ECO:0000313" key="2">
    <source>
        <dbReference type="EMBL" id="QDH21889.1"/>
    </source>
</evidence>
<accession>A0A4Y6UVZ8</accession>
<dbReference type="Proteomes" id="UP000316968">
    <property type="component" value="Chromosome"/>
</dbReference>
<evidence type="ECO:0000313" key="3">
    <source>
        <dbReference type="Proteomes" id="UP000316968"/>
    </source>
</evidence>
<evidence type="ECO:0000256" key="1">
    <source>
        <dbReference type="SAM" id="Phobius"/>
    </source>
</evidence>
<dbReference type="InterPro" id="IPR010718">
    <property type="entry name" value="DUF1294"/>
</dbReference>
<feature type="transmembrane region" description="Helical" evidence="1">
    <location>
        <begin position="46"/>
        <end position="64"/>
    </location>
</feature>
<feature type="transmembrane region" description="Helical" evidence="1">
    <location>
        <begin position="6"/>
        <end position="26"/>
    </location>
</feature>
<reference evidence="2 3" key="1">
    <citation type="submission" date="2019-06" db="EMBL/GenBank/DDBJ databases">
        <title>Saccharibacillus brassicae sp. nov., an endophytic bacterium isolated from Chinese cabbage seeds (Brassica pekinensis).</title>
        <authorList>
            <person name="Jiang L."/>
            <person name="Lee J."/>
            <person name="Kim S.W."/>
        </authorList>
    </citation>
    <scope>NUCLEOTIDE SEQUENCE [LARGE SCALE GENOMIC DNA]</scope>
    <source>
        <strain evidence="3">KCTC 43072 / ATSA2</strain>
    </source>
</reference>
<dbReference type="OrthoDB" id="1698854at2"/>
<sequence length="98" mass="10925">MNVTIPAADLALAAWLLVLNLVAYAVMASDKRRAKKRARRIPERTLFVWAAVGGALGIWLAMAQKRHKTQHASFRFGIPALLLLNVLLYGGAFYLLHR</sequence>
<name>A0A4Y6UVZ8_SACBS</name>
<keyword evidence="1" id="KW-0812">Transmembrane</keyword>
<protein>
    <submittedName>
        <fullName evidence="2">DUF1294 domain-containing protein</fullName>
    </submittedName>
</protein>